<evidence type="ECO:0000313" key="5">
    <source>
        <dbReference type="Proteomes" id="UP000298416"/>
    </source>
</evidence>
<evidence type="ECO:0000256" key="1">
    <source>
        <dbReference type="ARBA" id="ARBA00022741"/>
    </source>
</evidence>
<evidence type="ECO:0000313" key="4">
    <source>
        <dbReference type="EMBL" id="KAG6429994.1"/>
    </source>
</evidence>
<dbReference type="Gene3D" id="1.10.510.10">
    <property type="entry name" value="Transferase(Phosphotransferase) domain 1"/>
    <property type="match status" value="2"/>
</dbReference>
<dbReference type="GO" id="GO:0004672">
    <property type="term" value="F:protein kinase activity"/>
    <property type="evidence" value="ECO:0007669"/>
    <property type="project" value="InterPro"/>
</dbReference>
<dbReference type="Pfam" id="PF00069">
    <property type="entry name" value="Pkinase"/>
    <property type="match status" value="1"/>
</dbReference>
<keyword evidence="1" id="KW-0547">Nucleotide-binding</keyword>
<dbReference type="Proteomes" id="UP000298416">
    <property type="component" value="Unassembled WGS sequence"/>
</dbReference>
<accession>A0A8X8YE12</accession>
<feature type="domain" description="Protein kinase" evidence="3">
    <location>
        <begin position="118"/>
        <end position="375"/>
    </location>
</feature>
<dbReference type="GO" id="GO:0005524">
    <property type="term" value="F:ATP binding"/>
    <property type="evidence" value="ECO:0007669"/>
    <property type="project" value="UniProtKB-KW"/>
</dbReference>
<dbReference type="InterPro" id="IPR011009">
    <property type="entry name" value="Kinase-like_dom_sf"/>
</dbReference>
<dbReference type="PROSITE" id="PS50011">
    <property type="entry name" value="PROTEIN_KINASE_DOM"/>
    <property type="match status" value="1"/>
</dbReference>
<dbReference type="AlphaFoldDB" id="A0A8X8YE12"/>
<evidence type="ECO:0000256" key="2">
    <source>
        <dbReference type="ARBA" id="ARBA00022840"/>
    </source>
</evidence>
<reference evidence="4" key="2">
    <citation type="submission" date="2020-08" db="EMBL/GenBank/DDBJ databases">
        <title>Plant Genome Project.</title>
        <authorList>
            <person name="Zhang R.-G."/>
        </authorList>
    </citation>
    <scope>NUCLEOTIDE SEQUENCE</scope>
    <source>
        <strain evidence="4">Huo1</strain>
        <tissue evidence="4">Leaf</tissue>
    </source>
</reference>
<evidence type="ECO:0000259" key="3">
    <source>
        <dbReference type="PROSITE" id="PS50011"/>
    </source>
</evidence>
<dbReference type="PANTHER" id="PTHR27001">
    <property type="entry name" value="OS01G0253100 PROTEIN"/>
    <property type="match status" value="1"/>
</dbReference>
<dbReference type="Gene3D" id="3.30.200.20">
    <property type="entry name" value="Phosphorylase Kinase, domain 1"/>
    <property type="match status" value="1"/>
</dbReference>
<dbReference type="InterPro" id="IPR000719">
    <property type="entry name" value="Prot_kinase_dom"/>
</dbReference>
<gene>
    <name evidence="4" type="ORF">SASPL_108053</name>
</gene>
<proteinExistence type="predicted"/>
<comment type="caution">
    <text evidence="4">The sequence shown here is derived from an EMBL/GenBank/DDBJ whole genome shotgun (WGS) entry which is preliminary data.</text>
</comment>
<name>A0A8X8YE12_SALSN</name>
<dbReference type="PANTHER" id="PTHR27001:SF585">
    <property type="entry name" value="OS02G0648100 PROTEIN"/>
    <property type="match status" value="1"/>
</dbReference>
<dbReference type="GO" id="GO:0005886">
    <property type="term" value="C:plasma membrane"/>
    <property type="evidence" value="ECO:0007669"/>
    <property type="project" value="TreeGrafter"/>
</dbReference>
<organism evidence="4">
    <name type="scientific">Salvia splendens</name>
    <name type="common">Scarlet sage</name>
    <dbReference type="NCBI Taxonomy" id="180675"/>
    <lineage>
        <taxon>Eukaryota</taxon>
        <taxon>Viridiplantae</taxon>
        <taxon>Streptophyta</taxon>
        <taxon>Embryophyta</taxon>
        <taxon>Tracheophyta</taxon>
        <taxon>Spermatophyta</taxon>
        <taxon>Magnoliopsida</taxon>
        <taxon>eudicotyledons</taxon>
        <taxon>Gunneridae</taxon>
        <taxon>Pentapetalae</taxon>
        <taxon>asterids</taxon>
        <taxon>lamiids</taxon>
        <taxon>Lamiales</taxon>
        <taxon>Lamiaceae</taxon>
        <taxon>Nepetoideae</taxon>
        <taxon>Mentheae</taxon>
        <taxon>Salviinae</taxon>
        <taxon>Salvia</taxon>
        <taxon>Salvia subgen. Calosphace</taxon>
        <taxon>core Calosphace</taxon>
    </lineage>
</organism>
<dbReference type="EMBL" id="PNBA02000003">
    <property type="protein sequence ID" value="KAG6429994.1"/>
    <property type="molecule type" value="Genomic_DNA"/>
</dbReference>
<dbReference type="SUPFAM" id="SSF56112">
    <property type="entry name" value="Protein kinase-like (PK-like)"/>
    <property type="match status" value="1"/>
</dbReference>
<keyword evidence="5" id="KW-1185">Reference proteome</keyword>
<sequence>MLYAIMEFVLRLGRRGLILIQEDDFTVVLLGSRLGFFSFFDFFAAGDDAGSKKTTSSNFNVKASVLIKSCFAGSGSRLPKHGSLGLLSQTVLQIPRVLVAGVLGIASVFVVAGLQKTGEQVKGAAQGAADAVKHTFGMADDDDDVVKKRKRVYCSGHRLHEAFKQELRILLHLRHPNIVKLLAYADDDHQSALVMEFVPNGTLQHKLHDSKTTPLTGTQCVVVAFQLASAIVYLYDACSPHVVHANIKPSNVLLNDDLNCKLCNFGSASVGFSAAVAPGKNDVYSFRVVVLELITGIEAFCPATGKRLAARNVAEMVDPRLRGWEVDMGEVGAMATLAAKCISETLGIRPYASEILTAMREAIPSQAFGFHKKLV</sequence>
<protein>
    <recommendedName>
        <fullName evidence="3">Protein kinase domain-containing protein</fullName>
    </recommendedName>
</protein>
<keyword evidence="2" id="KW-0067">ATP-binding</keyword>
<reference evidence="4" key="1">
    <citation type="submission" date="2018-01" db="EMBL/GenBank/DDBJ databases">
        <authorList>
            <person name="Mao J.F."/>
        </authorList>
    </citation>
    <scope>NUCLEOTIDE SEQUENCE</scope>
    <source>
        <strain evidence="4">Huo1</strain>
        <tissue evidence="4">Leaf</tissue>
    </source>
</reference>